<evidence type="ECO:0000313" key="2">
    <source>
        <dbReference type="EMBL" id="QSG15882.1"/>
    </source>
</evidence>
<dbReference type="PANTHER" id="PTHR42924">
    <property type="entry name" value="EXONUCLEASE"/>
    <property type="match status" value="1"/>
</dbReference>
<protein>
    <submittedName>
        <fullName evidence="2">Metal-dependent phosphoesterase (PHP family)</fullName>
    </submittedName>
</protein>
<accession>A0A897NSQ6</accession>
<dbReference type="Gene3D" id="1.10.150.650">
    <property type="match status" value="1"/>
</dbReference>
<dbReference type="Gene3D" id="3.20.20.140">
    <property type="entry name" value="Metal-dependent hydrolases"/>
    <property type="match status" value="1"/>
</dbReference>
<dbReference type="SUPFAM" id="SSF89550">
    <property type="entry name" value="PHP domain-like"/>
    <property type="match status" value="1"/>
</dbReference>
<dbReference type="InterPro" id="IPR004013">
    <property type="entry name" value="PHP_dom"/>
</dbReference>
<dbReference type="GO" id="GO:0035312">
    <property type="term" value="F:5'-3' DNA exonuclease activity"/>
    <property type="evidence" value="ECO:0007669"/>
    <property type="project" value="TreeGrafter"/>
</dbReference>
<dbReference type="EMBL" id="CP064791">
    <property type="protein sequence ID" value="QSG15882.1"/>
    <property type="molecule type" value="Genomic_DNA"/>
</dbReference>
<dbReference type="AlphaFoldDB" id="A0A897NSQ6"/>
<keyword evidence="3" id="KW-1185">Reference proteome</keyword>
<feature type="domain" description="Polymerase/histidinol phosphatase N-terminal" evidence="1">
    <location>
        <begin position="4"/>
        <end position="68"/>
    </location>
</feature>
<reference evidence="2 3" key="1">
    <citation type="submission" date="2020-11" db="EMBL/GenBank/DDBJ databases">
        <title>Carbohydrate-dependent, anaerobic sulfur respiration: A novel catabolism in halophilic archaea.</title>
        <authorList>
            <person name="Sorokin D.Y."/>
            <person name="Messina E."/>
            <person name="Smedile F."/>
            <person name="La Cono V."/>
            <person name="Hallsworth J.E."/>
            <person name="Yakimov M.M."/>
        </authorList>
    </citation>
    <scope>NUCLEOTIDE SEQUENCE [LARGE SCALE GENOMIC DNA]</scope>
    <source>
        <strain evidence="2 3">HSR-Est</strain>
    </source>
</reference>
<dbReference type="Proteomes" id="UP000663292">
    <property type="component" value="Chromosome"/>
</dbReference>
<dbReference type="SMART" id="SM00481">
    <property type="entry name" value="POLIIIAc"/>
    <property type="match status" value="1"/>
</dbReference>
<dbReference type="PANTHER" id="PTHR42924:SF18">
    <property type="entry name" value="POLYMERASE_HISTIDINOL PHOSPHATASE N-TERMINAL DOMAIN-CONTAINING PROTEIN"/>
    <property type="match status" value="1"/>
</dbReference>
<dbReference type="GeneID" id="68859006"/>
<sequence>MVRADLHVHTTVSDGELDPAAVPATARQAGLDAVAITDHDRIQPGLDAPVVRRDGVTVVHGIELRVDAGKQRVDLLGYGLDPTPDLEAACERIQRDRVERARAIVDCVEDRLGVTLNVEFHPGVGRPHIARAIDASDADLGYQEAFETLIGDDDPCFVSREIPTFETGRRLLAEAAAFVGLAHPLRYRDPDHALALAADLDAVELAYPYDHDADRRPVRRAIDRHGLLATGGSDAHGRRLGIAGLDAEQFERVRKRLPHPRR</sequence>
<dbReference type="InterPro" id="IPR052018">
    <property type="entry name" value="PHP_domain"/>
</dbReference>
<name>A0A897NSQ6_9EURY</name>
<dbReference type="InterPro" id="IPR003141">
    <property type="entry name" value="Pol/His_phosphatase_N"/>
</dbReference>
<dbReference type="InterPro" id="IPR016195">
    <property type="entry name" value="Pol/histidinol_Pase-like"/>
</dbReference>
<dbReference type="Pfam" id="PF02811">
    <property type="entry name" value="PHP"/>
    <property type="match status" value="1"/>
</dbReference>
<gene>
    <name evidence="2" type="ORF">HSEST_2371</name>
</gene>
<evidence type="ECO:0000313" key="3">
    <source>
        <dbReference type="Proteomes" id="UP000663292"/>
    </source>
</evidence>
<organism evidence="2 3">
    <name type="scientific">Halapricum desulfuricans</name>
    <dbReference type="NCBI Taxonomy" id="2841257"/>
    <lineage>
        <taxon>Archaea</taxon>
        <taxon>Methanobacteriati</taxon>
        <taxon>Methanobacteriota</taxon>
        <taxon>Stenosarchaea group</taxon>
        <taxon>Halobacteria</taxon>
        <taxon>Halobacteriales</taxon>
        <taxon>Haloarculaceae</taxon>
        <taxon>Halapricum</taxon>
    </lineage>
</organism>
<proteinExistence type="predicted"/>
<dbReference type="RefSeq" id="WP_229121133.1">
    <property type="nucleotide sequence ID" value="NZ_CP064791.1"/>
</dbReference>
<evidence type="ECO:0000259" key="1">
    <source>
        <dbReference type="SMART" id="SM00481"/>
    </source>
</evidence>
<dbReference type="GO" id="GO:0004534">
    <property type="term" value="F:5'-3' RNA exonuclease activity"/>
    <property type="evidence" value="ECO:0007669"/>
    <property type="project" value="TreeGrafter"/>
</dbReference>